<comment type="cofactor">
    <cofactor evidence="5">
        <name>Mg(2+)</name>
        <dbReference type="ChEBI" id="CHEBI:18420"/>
    </cofactor>
</comment>
<dbReference type="GO" id="GO:0032259">
    <property type="term" value="P:methylation"/>
    <property type="evidence" value="ECO:0007669"/>
    <property type="project" value="UniProtKB-KW"/>
</dbReference>
<dbReference type="AlphaFoldDB" id="A0A6M5Z3Q1"/>
<reference evidence="7" key="1">
    <citation type="submission" date="2020-05" db="EMBL/GenBank/DDBJ databases">
        <title>Frigoriglobus tundricola gen. nov., sp. nov., a psychrotolerant cellulolytic planctomycete of the family Gemmataceae with two divergent copies of 16S rRNA gene.</title>
        <authorList>
            <person name="Kulichevskaya I.S."/>
            <person name="Ivanova A.A."/>
            <person name="Naumoff D.G."/>
            <person name="Beletsky A.V."/>
            <person name="Rijpstra W.I.C."/>
            <person name="Sinninghe Damste J.S."/>
            <person name="Mardanov A.V."/>
            <person name="Ravin N.V."/>
            <person name="Dedysh S.N."/>
        </authorList>
    </citation>
    <scope>NUCLEOTIDE SEQUENCE [LARGE SCALE GENOMIC DNA]</scope>
    <source>
        <strain evidence="7">PL17</strain>
    </source>
</reference>
<organism evidence="6 7">
    <name type="scientific">Frigoriglobus tundricola</name>
    <dbReference type="NCBI Taxonomy" id="2774151"/>
    <lineage>
        <taxon>Bacteria</taxon>
        <taxon>Pseudomonadati</taxon>
        <taxon>Planctomycetota</taxon>
        <taxon>Planctomycetia</taxon>
        <taxon>Gemmatales</taxon>
        <taxon>Gemmataceae</taxon>
        <taxon>Frigoriglobus</taxon>
    </lineage>
</organism>
<dbReference type="RefSeq" id="WP_171475429.1">
    <property type="nucleotide sequence ID" value="NZ_CP053452.2"/>
</dbReference>
<dbReference type="SUPFAM" id="SSF89562">
    <property type="entry name" value="RraA-like"/>
    <property type="match status" value="1"/>
</dbReference>
<evidence type="ECO:0000256" key="1">
    <source>
        <dbReference type="ARBA" id="ARBA00001968"/>
    </source>
</evidence>
<dbReference type="PANTHER" id="PTHR33254:SF4">
    <property type="entry name" value="4-HYDROXY-4-METHYL-2-OXOGLUTARATE ALDOLASE 3-RELATED"/>
    <property type="match status" value="1"/>
</dbReference>
<evidence type="ECO:0000313" key="6">
    <source>
        <dbReference type="EMBL" id="QJX00736.1"/>
    </source>
</evidence>
<evidence type="ECO:0000256" key="5">
    <source>
        <dbReference type="PIRSR" id="PIRSR605493-1"/>
    </source>
</evidence>
<keyword evidence="7" id="KW-1185">Reference proteome</keyword>
<accession>A0A6M5Z3Q1</accession>
<dbReference type="Gene3D" id="3.50.30.40">
    <property type="entry name" value="Ribonuclease E inhibitor RraA/RraA-like"/>
    <property type="match status" value="1"/>
</dbReference>
<dbReference type="KEGG" id="ftj:FTUN_8368"/>
<protein>
    <recommendedName>
        <fullName evidence="2">Putative 4-hydroxy-4-methyl-2-oxoglutarate aldolase</fullName>
    </recommendedName>
    <alternativeName>
        <fullName evidence="3">Regulator of ribonuclease activity homolog</fullName>
    </alternativeName>
    <alternativeName>
        <fullName evidence="4">RraA-like protein</fullName>
    </alternativeName>
</protein>
<keyword evidence="5" id="KW-0460">Magnesium</keyword>
<keyword evidence="5" id="KW-0479">Metal-binding</keyword>
<feature type="binding site" evidence="5">
    <location>
        <position position="130"/>
    </location>
    <ligand>
        <name>substrate</name>
    </ligand>
</feature>
<dbReference type="Proteomes" id="UP000503447">
    <property type="component" value="Chromosome"/>
</dbReference>
<dbReference type="PANTHER" id="PTHR33254">
    <property type="entry name" value="4-HYDROXY-4-METHYL-2-OXOGLUTARATE ALDOLASE 3-RELATED"/>
    <property type="match status" value="1"/>
</dbReference>
<name>A0A6M5Z3Q1_9BACT</name>
<dbReference type="CDD" id="cd16841">
    <property type="entry name" value="RraA_family"/>
    <property type="match status" value="1"/>
</dbReference>
<dbReference type="InterPro" id="IPR005493">
    <property type="entry name" value="RraA/RraA-like"/>
</dbReference>
<evidence type="ECO:0000256" key="2">
    <source>
        <dbReference type="ARBA" id="ARBA00016549"/>
    </source>
</evidence>
<sequence>MPAPVVAPEVLDALRKYDTPTVCNVLELFECRPRTAGYTDGRIRACYPALPPMVGFATTATFRAAAPPKGGDTYMGLGAQVERIAAMSGPKVVVFQDLDDPAVAATFGEIMCTTYKAFGCVGLITSGAGRDLDQVEPLKFPCFTAGTMPSHGYTQIVELEVPVRVGGVWVNPGDLLHGDRNGVTTIPIELAALTAEGCAGFMDAEAVVLDYLRKGNATAAGFTAARDECKRRMNELGKKLKSLAATAR</sequence>
<dbReference type="EMBL" id="CP053452">
    <property type="protein sequence ID" value="QJX00736.1"/>
    <property type="molecule type" value="Genomic_DNA"/>
</dbReference>
<dbReference type="GO" id="GO:0008168">
    <property type="term" value="F:methyltransferase activity"/>
    <property type="evidence" value="ECO:0007669"/>
    <property type="project" value="UniProtKB-KW"/>
</dbReference>
<proteinExistence type="predicted"/>
<dbReference type="GO" id="GO:0046872">
    <property type="term" value="F:metal ion binding"/>
    <property type="evidence" value="ECO:0007669"/>
    <property type="project" value="UniProtKB-KW"/>
</dbReference>
<evidence type="ECO:0000256" key="3">
    <source>
        <dbReference type="ARBA" id="ARBA00029596"/>
    </source>
</evidence>
<gene>
    <name evidence="6" type="ORF">FTUN_8368</name>
</gene>
<feature type="binding site" evidence="5">
    <location>
        <begin position="108"/>
        <end position="111"/>
    </location>
    <ligand>
        <name>substrate</name>
    </ligand>
</feature>
<feature type="binding site" evidence="5">
    <location>
        <position position="131"/>
    </location>
    <ligand>
        <name>Mg(2+)</name>
        <dbReference type="ChEBI" id="CHEBI:18420"/>
    </ligand>
</feature>
<dbReference type="Pfam" id="PF03737">
    <property type="entry name" value="RraA-like"/>
    <property type="match status" value="1"/>
</dbReference>
<evidence type="ECO:0000256" key="4">
    <source>
        <dbReference type="ARBA" id="ARBA00030169"/>
    </source>
</evidence>
<dbReference type="InterPro" id="IPR036704">
    <property type="entry name" value="RraA/RraA-like_sf"/>
</dbReference>
<keyword evidence="6" id="KW-0808">Transferase</keyword>
<evidence type="ECO:0000313" key="7">
    <source>
        <dbReference type="Proteomes" id="UP000503447"/>
    </source>
</evidence>
<keyword evidence="6" id="KW-0489">Methyltransferase</keyword>
<comment type="cofactor">
    <cofactor evidence="1">
        <name>a divalent metal cation</name>
        <dbReference type="ChEBI" id="CHEBI:60240"/>
    </cofactor>
</comment>